<gene>
    <name evidence="1" type="ORF">QE152_g8087</name>
</gene>
<accession>A0AAW1M5P0</accession>
<sequence length="121" mass="13453">MSDKLHADILQIKDAIINEAKRAIKKQVSKSFAIRNEIRDSLVQLFNTITRNFAVQTSTSTIESIYPEITDNGTEDSEEETMALSTIESFNLASNLVPLDFDGLFDTLCSVIFEVIDSSSS</sequence>
<dbReference type="EMBL" id="JASPKY010000062">
    <property type="protein sequence ID" value="KAK9744111.1"/>
    <property type="molecule type" value="Genomic_DNA"/>
</dbReference>
<evidence type="ECO:0000313" key="1">
    <source>
        <dbReference type="EMBL" id="KAK9744111.1"/>
    </source>
</evidence>
<dbReference type="Proteomes" id="UP001458880">
    <property type="component" value="Unassembled WGS sequence"/>
</dbReference>
<proteinExistence type="predicted"/>
<keyword evidence="2" id="KW-1185">Reference proteome</keyword>
<evidence type="ECO:0000313" key="2">
    <source>
        <dbReference type="Proteomes" id="UP001458880"/>
    </source>
</evidence>
<name>A0AAW1M5P0_POPJA</name>
<organism evidence="1 2">
    <name type="scientific">Popillia japonica</name>
    <name type="common">Japanese beetle</name>
    <dbReference type="NCBI Taxonomy" id="7064"/>
    <lineage>
        <taxon>Eukaryota</taxon>
        <taxon>Metazoa</taxon>
        <taxon>Ecdysozoa</taxon>
        <taxon>Arthropoda</taxon>
        <taxon>Hexapoda</taxon>
        <taxon>Insecta</taxon>
        <taxon>Pterygota</taxon>
        <taxon>Neoptera</taxon>
        <taxon>Endopterygota</taxon>
        <taxon>Coleoptera</taxon>
        <taxon>Polyphaga</taxon>
        <taxon>Scarabaeiformia</taxon>
        <taxon>Scarabaeidae</taxon>
        <taxon>Rutelinae</taxon>
        <taxon>Popillia</taxon>
    </lineage>
</organism>
<comment type="caution">
    <text evidence="1">The sequence shown here is derived from an EMBL/GenBank/DDBJ whole genome shotgun (WGS) entry which is preliminary data.</text>
</comment>
<reference evidence="1 2" key="1">
    <citation type="journal article" date="2024" name="BMC Genomics">
        <title>De novo assembly and annotation of Popillia japonica's genome with initial clues to its potential as an invasive pest.</title>
        <authorList>
            <person name="Cucini C."/>
            <person name="Boschi S."/>
            <person name="Funari R."/>
            <person name="Cardaioli E."/>
            <person name="Iannotti N."/>
            <person name="Marturano G."/>
            <person name="Paoli F."/>
            <person name="Bruttini M."/>
            <person name="Carapelli A."/>
            <person name="Frati F."/>
            <person name="Nardi F."/>
        </authorList>
    </citation>
    <scope>NUCLEOTIDE SEQUENCE [LARGE SCALE GENOMIC DNA]</scope>
    <source>
        <strain evidence="1">DMR45628</strain>
    </source>
</reference>
<protein>
    <submittedName>
        <fullName evidence="1">Uncharacterized protein</fullName>
    </submittedName>
</protein>
<dbReference type="AlphaFoldDB" id="A0AAW1M5P0"/>